<dbReference type="GO" id="GO:0016491">
    <property type="term" value="F:oxidoreductase activity"/>
    <property type="evidence" value="ECO:0007669"/>
    <property type="project" value="InterPro"/>
</dbReference>
<dbReference type="Gene3D" id="1.10.620.20">
    <property type="entry name" value="Ribonucleotide Reductase, subunit A"/>
    <property type="match status" value="1"/>
</dbReference>
<dbReference type="Pfam" id="PF11583">
    <property type="entry name" value="AurF"/>
    <property type="match status" value="1"/>
</dbReference>
<dbReference type="EMBL" id="BMQQ01000036">
    <property type="protein sequence ID" value="GGT60471.1"/>
    <property type="molecule type" value="Genomic_DNA"/>
</dbReference>
<sequence length="339" mass="38607">MREHTDENSSESGRDERHVQVAGLPAYDPNDPAENAVINRLVGNWHRRAAVKREEPDVYALFDIDRPDFREDMVPFRSHPIWERLSDDTRSRLLSWGWIAYNRNTVLIEQRIANPAFELVIGGAYPGLGGQQLELAVAQAMVDEQYHTLMHINGSAVTRRMRRSELSDRVLPDSHITTIHQEHLDRCDEQWERSLTTLGFATVAEISINAYLDLLADDQEIQVVNSTTVRLHNRDEYCHASISGEMMKQVYEALPADRRRFLLDKVVAGLEAFVAPDFATWESIVAFEGVRGWEKAAAEVREAQGGTHLVQDHSGIHRLLAEMDVLDEVEFNWGTTVAR</sequence>
<reference evidence="1" key="2">
    <citation type="submission" date="2020-09" db="EMBL/GenBank/DDBJ databases">
        <authorList>
            <person name="Sun Q."/>
            <person name="Ohkuma M."/>
        </authorList>
    </citation>
    <scope>NUCLEOTIDE SEQUENCE</scope>
    <source>
        <strain evidence="1">JCM 3172</strain>
    </source>
</reference>
<dbReference type="AlphaFoldDB" id="A0A918HF86"/>
<proteinExistence type="predicted"/>
<dbReference type="InterPro" id="IPR025859">
    <property type="entry name" value="AurF/CmlI"/>
</dbReference>
<dbReference type="RefSeq" id="WP_019884636.1">
    <property type="nucleotide sequence ID" value="NZ_BMQQ01000036.1"/>
</dbReference>
<dbReference type="Proteomes" id="UP000619486">
    <property type="component" value="Unassembled WGS sequence"/>
</dbReference>
<reference evidence="1" key="1">
    <citation type="journal article" date="2014" name="Int. J. Syst. Evol. Microbiol.">
        <title>Complete genome sequence of Corynebacterium casei LMG S-19264T (=DSM 44701T), isolated from a smear-ripened cheese.</title>
        <authorList>
            <consortium name="US DOE Joint Genome Institute (JGI-PGF)"/>
            <person name="Walter F."/>
            <person name="Albersmeier A."/>
            <person name="Kalinowski J."/>
            <person name="Ruckert C."/>
        </authorList>
    </citation>
    <scope>NUCLEOTIDE SEQUENCE</scope>
    <source>
        <strain evidence="1">JCM 3172</strain>
    </source>
</reference>
<protein>
    <recommendedName>
        <fullName evidence="3">N-oxidase</fullName>
    </recommendedName>
</protein>
<evidence type="ECO:0008006" key="3">
    <source>
        <dbReference type="Google" id="ProtNLM"/>
    </source>
</evidence>
<keyword evidence="2" id="KW-1185">Reference proteome</keyword>
<gene>
    <name evidence="1" type="ORF">GCM10014713_62410</name>
</gene>
<evidence type="ECO:0000313" key="1">
    <source>
        <dbReference type="EMBL" id="GGT60471.1"/>
    </source>
</evidence>
<dbReference type="InterPro" id="IPR012348">
    <property type="entry name" value="RNR-like"/>
</dbReference>
<name>A0A918HF86_9ACTN</name>
<evidence type="ECO:0000313" key="2">
    <source>
        <dbReference type="Proteomes" id="UP000619486"/>
    </source>
</evidence>
<comment type="caution">
    <text evidence="1">The sequence shown here is derived from an EMBL/GenBank/DDBJ whole genome shotgun (WGS) entry which is preliminary data.</text>
</comment>
<accession>A0A918HF86</accession>
<organism evidence="1 2">
    <name type="scientific">Streptomyces purpureus</name>
    <dbReference type="NCBI Taxonomy" id="1951"/>
    <lineage>
        <taxon>Bacteria</taxon>
        <taxon>Bacillati</taxon>
        <taxon>Actinomycetota</taxon>
        <taxon>Actinomycetes</taxon>
        <taxon>Kitasatosporales</taxon>
        <taxon>Streptomycetaceae</taxon>
        <taxon>Streptomyces</taxon>
    </lineage>
</organism>